<proteinExistence type="predicted"/>
<dbReference type="RefSeq" id="XP_064735042.1">
    <property type="nucleotide sequence ID" value="XM_064869545.1"/>
</dbReference>
<evidence type="ECO:0000256" key="1">
    <source>
        <dbReference type="ARBA" id="ARBA00022707"/>
    </source>
</evidence>
<keyword evidence="3" id="KW-0449">Lipoprotein</keyword>
<gene>
    <name evidence="5" type="ORF">PMZ80_001097</name>
</gene>
<feature type="compositionally biased region" description="Polar residues" evidence="4">
    <location>
        <begin position="36"/>
        <end position="47"/>
    </location>
</feature>
<organism evidence="5 6">
    <name type="scientific">Knufia obscura</name>
    <dbReference type="NCBI Taxonomy" id="1635080"/>
    <lineage>
        <taxon>Eukaryota</taxon>
        <taxon>Fungi</taxon>
        <taxon>Dikarya</taxon>
        <taxon>Ascomycota</taxon>
        <taxon>Pezizomycotina</taxon>
        <taxon>Eurotiomycetes</taxon>
        <taxon>Chaetothyriomycetidae</taxon>
        <taxon>Chaetothyriales</taxon>
        <taxon>Trichomeriaceae</taxon>
        <taxon>Knufia</taxon>
    </lineage>
</organism>
<evidence type="ECO:0000256" key="2">
    <source>
        <dbReference type="ARBA" id="ARBA00023139"/>
    </source>
</evidence>
<accession>A0ABR0S268</accession>
<keyword evidence="6" id="KW-1185">Reference proteome</keyword>
<evidence type="ECO:0000313" key="6">
    <source>
        <dbReference type="Proteomes" id="UP001334248"/>
    </source>
</evidence>
<dbReference type="Pfam" id="PF15811">
    <property type="entry name" value="SVIP"/>
    <property type="match status" value="1"/>
</dbReference>
<evidence type="ECO:0000313" key="5">
    <source>
        <dbReference type="EMBL" id="KAK5946952.1"/>
    </source>
</evidence>
<dbReference type="EMBL" id="JAVHJV010000001">
    <property type="protein sequence ID" value="KAK5946952.1"/>
    <property type="molecule type" value="Genomic_DNA"/>
</dbReference>
<dbReference type="GeneID" id="89994546"/>
<keyword evidence="1" id="KW-0519">Myristate</keyword>
<keyword evidence="2" id="KW-0564">Palmitate</keyword>
<protein>
    <submittedName>
        <fullName evidence="5">Uncharacterized protein</fullName>
    </submittedName>
</protein>
<dbReference type="Proteomes" id="UP001334248">
    <property type="component" value="Unassembled WGS sequence"/>
</dbReference>
<evidence type="ECO:0000256" key="4">
    <source>
        <dbReference type="SAM" id="MobiDB-lite"/>
    </source>
</evidence>
<feature type="region of interest" description="Disordered" evidence="4">
    <location>
        <begin position="1"/>
        <end position="125"/>
    </location>
</feature>
<evidence type="ECO:0000256" key="3">
    <source>
        <dbReference type="ARBA" id="ARBA00023288"/>
    </source>
</evidence>
<name>A0ABR0S268_9EURO</name>
<dbReference type="InterPro" id="IPR031632">
    <property type="entry name" value="SVIP"/>
</dbReference>
<comment type="caution">
    <text evidence="5">The sequence shown here is derived from an EMBL/GenBank/DDBJ whole genome shotgun (WGS) entry which is preliminary data.</text>
</comment>
<reference evidence="5 6" key="1">
    <citation type="journal article" date="2023" name="Res Sq">
        <title>Genomic and morphological characterization of Knufia obscura isolated from the Mars 2020 spacecraft assembly facility.</title>
        <authorList>
            <person name="Chander A.M."/>
            <person name="Teixeira M.M."/>
            <person name="Singh N.K."/>
            <person name="Williams M.P."/>
            <person name="Parker C.W."/>
            <person name="Leo P."/>
            <person name="Stajich J.E."/>
            <person name="Torok T."/>
            <person name="Tighe S."/>
            <person name="Mason C.E."/>
            <person name="Venkateswaran K."/>
        </authorList>
    </citation>
    <scope>NUCLEOTIDE SEQUENCE [LARGE SCALE GENOMIC DNA]</scope>
    <source>
        <strain evidence="5 6">CCFEE 5817</strain>
    </source>
</reference>
<feature type="compositionally biased region" description="Polar residues" evidence="4">
    <location>
        <begin position="94"/>
        <end position="106"/>
    </location>
</feature>
<sequence>MGNICSKSANKDDNFSAPGRVLGASSDAPQPARAQTPKQALTSSTPGRTLGSAGNDGASSPNDARSAAARAAEERAAAKNKVGGKLSANLAAQKKQTQNQTLNAGSEQERLGRTADANAETRNWN</sequence>